<comment type="caution">
    <text evidence="2">The sequence shown here is derived from an EMBL/GenBank/DDBJ whole genome shotgun (WGS) entry which is preliminary data.</text>
</comment>
<dbReference type="AlphaFoldDB" id="A0A9Q0HBT2"/>
<organism evidence="2 3">
    <name type="scientific">Protea cynaroides</name>
    <dbReference type="NCBI Taxonomy" id="273540"/>
    <lineage>
        <taxon>Eukaryota</taxon>
        <taxon>Viridiplantae</taxon>
        <taxon>Streptophyta</taxon>
        <taxon>Embryophyta</taxon>
        <taxon>Tracheophyta</taxon>
        <taxon>Spermatophyta</taxon>
        <taxon>Magnoliopsida</taxon>
        <taxon>Proteales</taxon>
        <taxon>Proteaceae</taxon>
        <taxon>Protea</taxon>
    </lineage>
</organism>
<protein>
    <submittedName>
        <fullName evidence="2">Uncharacterized protein</fullName>
    </submittedName>
</protein>
<name>A0A9Q0HBT2_9MAGN</name>
<accession>A0A9Q0HBT2</accession>
<feature type="compositionally biased region" description="Polar residues" evidence="1">
    <location>
        <begin position="210"/>
        <end position="220"/>
    </location>
</feature>
<reference evidence="2" key="1">
    <citation type="journal article" date="2023" name="Plant J.">
        <title>The genome of the king protea, Protea cynaroides.</title>
        <authorList>
            <person name="Chang J."/>
            <person name="Duong T.A."/>
            <person name="Schoeman C."/>
            <person name="Ma X."/>
            <person name="Roodt D."/>
            <person name="Barker N."/>
            <person name="Li Z."/>
            <person name="Van de Peer Y."/>
            <person name="Mizrachi E."/>
        </authorList>
    </citation>
    <scope>NUCLEOTIDE SEQUENCE</scope>
    <source>
        <tissue evidence="2">Young leaves</tissue>
    </source>
</reference>
<gene>
    <name evidence="2" type="ORF">NE237_023605</name>
</gene>
<dbReference type="Proteomes" id="UP001141806">
    <property type="component" value="Unassembled WGS sequence"/>
</dbReference>
<keyword evidence="3" id="KW-1185">Reference proteome</keyword>
<feature type="region of interest" description="Disordered" evidence="1">
    <location>
        <begin position="252"/>
        <end position="271"/>
    </location>
</feature>
<feature type="region of interest" description="Disordered" evidence="1">
    <location>
        <begin position="198"/>
        <end position="220"/>
    </location>
</feature>
<sequence>MQSGRASEAIGVSDLISMEVRDDCEAMDRALSDHHVLDSHGKLSDTMIDLNMGLGNRWYKKKRRWTTTEKEKNTVDHTGQVMNSVGVSESGRTKGLQVVDLPRRNENVGRRSFADVISGNAKYISLSELVVEGGLIRVVVPQIEEGEFVDSEVAVQDNVVISTVAGVHPVGVSGVFGLEFEVRSERVSPIYVINEAGEEGNSKENEVDHTGSSSHLNGATLSTKPSRVEVVFSDIATADNDLQDKEGFTKVEKSLPSRPPRRGKKNVDKVSASKARLARLETLRKKGYPQRSYFGILGVS</sequence>
<dbReference type="EMBL" id="JAMYWD010000008">
    <property type="protein sequence ID" value="KAJ4963666.1"/>
    <property type="molecule type" value="Genomic_DNA"/>
</dbReference>
<feature type="compositionally biased region" description="Basic and acidic residues" evidence="1">
    <location>
        <begin position="200"/>
        <end position="209"/>
    </location>
</feature>
<proteinExistence type="predicted"/>
<evidence type="ECO:0000256" key="1">
    <source>
        <dbReference type="SAM" id="MobiDB-lite"/>
    </source>
</evidence>
<evidence type="ECO:0000313" key="3">
    <source>
        <dbReference type="Proteomes" id="UP001141806"/>
    </source>
</evidence>
<evidence type="ECO:0000313" key="2">
    <source>
        <dbReference type="EMBL" id="KAJ4963666.1"/>
    </source>
</evidence>